<keyword evidence="2" id="KW-1185">Reference proteome</keyword>
<evidence type="ECO:0000313" key="1">
    <source>
        <dbReference type="EMBL" id="SCC26347.1"/>
    </source>
</evidence>
<dbReference type="RefSeq" id="WP_091125464.1">
    <property type="nucleotide sequence ID" value="NZ_FMBA01000059.1"/>
</dbReference>
<organism evidence="1 2">
    <name type="scientific">Gilliamella intestini</name>
    <dbReference type="NCBI Taxonomy" id="1798183"/>
    <lineage>
        <taxon>Bacteria</taxon>
        <taxon>Pseudomonadati</taxon>
        <taxon>Pseudomonadota</taxon>
        <taxon>Gammaproteobacteria</taxon>
        <taxon>Orbales</taxon>
        <taxon>Orbaceae</taxon>
        <taxon>Gilliamella</taxon>
    </lineage>
</organism>
<reference evidence="2" key="1">
    <citation type="submission" date="2016-08" db="EMBL/GenBank/DDBJ databases">
        <authorList>
            <person name="Varghese N."/>
            <person name="Submissions Spin"/>
        </authorList>
    </citation>
    <scope>NUCLEOTIDE SEQUENCE [LARGE SCALE GENOMIC DNA]</scope>
    <source>
        <strain evidence="2">R-53144</strain>
    </source>
</reference>
<evidence type="ECO:0008006" key="3">
    <source>
        <dbReference type="Google" id="ProtNLM"/>
    </source>
</evidence>
<proteinExistence type="predicted"/>
<dbReference type="AlphaFoldDB" id="A0A1C4D4T0"/>
<dbReference type="EMBL" id="FMBA01000059">
    <property type="protein sequence ID" value="SCC26347.1"/>
    <property type="molecule type" value="Genomic_DNA"/>
</dbReference>
<dbReference type="Pfam" id="PF24716">
    <property type="entry name" value="WapI"/>
    <property type="match status" value="1"/>
</dbReference>
<evidence type="ECO:0000313" key="2">
    <source>
        <dbReference type="Proteomes" id="UP000199698"/>
    </source>
</evidence>
<name>A0A1C4D4T0_9GAMM</name>
<accession>A0A1C4D4T0</accession>
<dbReference type="InterPro" id="IPR056510">
    <property type="entry name" value="WapI"/>
</dbReference>
<protein>
    <recommendedName>
        <fullName evidence="3">Immunity protein 42</fullName>
    </recommendedName>
</protein>
<gene>
    <name evidence="1" type="ORF">GA0061080_10593</name>
</gene>
<dbReference type="OrthoDB" id="1495261at2"/>
<dbReference type="Proteomes" id="UP000199698">
    <property type="component" value="Unassembled WGS sequence"/>
</dbReference>
<sequence>MIILKNNNTKFKLNVEGYSYPFSREYWDSNWLSINIEIKDFQTSLFFDKNDNCLLTTELVNLREWFSNLKNNNFDETDEIHFMEPALSIKFKNNQLEIVLRYKLNPKYEEDFDSEYSLFYVVNEKEIQGIIAELDRYIKKYPEKEI</sequence>